<dbReference type="RefSeq" id="WP_277860751.1">
    <property type="nucleotide sequence ID" value="NZ_JARRAG010000002.1"/>
</dbReference>
<proteinExistence type="predicted"/>
<protein>
    <submittedName>
        <fullName evidence="1">Uncharacterized protein</fullName>
    </submittedName>
</protein>
<sequence length="82" mass="8938">MIAMHPNAGGAVTSQVDYGPYHDVTTLLDVWAPPSVAIDVRRNGGVDKAVEVQYESAQYRSKSSALFKPGKTVVDYGEIKKR</sequence>
<accession>A0ABT6FAH4</accession>
<dbReference type="EMBL" id="JARRAG010000002">
    <property type="protein sequence ID" value="MDG3004393.1"/>
    <property type="molecule type" value="Genomic_DNA"/>
</dbReference>
<evidence type="ECO:0000313" key="2">
    <source>
        <dbReference type="Proteomes" id="UP001216907"/>
    </source>
</evidence>
<name>A0ABT6FAH4_9BACT</name>
<dbReference type="Proteomes" id="UP001216907">
    <property type="component" value="Unassembled WGS sequence"/>
</dbReference>
<evidence type="ECO:0000313" key="1">
    <source>
        <dbReference type="EMBL" id="MDG3004393.1"/>
    </source>
</evidence>
<organism evidence="1 2">
    <name type="scientific">Paludisphaera mucosa</name>
    <dbReference type="NCBI Taxonomy" id="3030827"/>
    <lineage>
        <taxon>Bacteria</taxon>
        <taxon>Pseudomonadati</taxon>
        <taxon>Planctomycetota</taxon>
        <taxon>Planctomycetia</taxon>
        <taxon>Isosphaerales</taxon>
        <taxon>Isosphaeraceae</taxon>
        <taxon>Paludisphaera</taxon>
    </lineage>
</organism>
<reference evidence="1 2" key="1">
    <citation type="submission" date="2023-03" db="EMBL/GenBank/DDBJ databases">
        <title>Paludisphaera mucosa sp. nov. a novel planctomycete from northern fen.</title>
        <authorList>
            <person name="Ivanova A."/>
        </authorList>
    </citation>
    <scope>NUCLEOTIDE SEQUENCE [LARGE SCALE GENOMIC DNA]</scope>
    <source>
        <strain evidence="1 2">Pla2</strain>
    </source>
</reference>
<comment type="caution">
    <text evidence="1">The sequence shown here is derived from an EMBL/GenBank/DDBJ whole genome shotgun (WGS) entry which is preliminary data.</text>
</comment>
<keyword evidence="2" id="KW-1185">Reference proteome</keyword>
<gene>
    <name evidence="1" type="ORF">PZE19_11455</name>
</gene>